<dbReference type="RefSeq" id="XP_025352790.1">
    <property type="nucleotide sequence ID" value="XM_025497883.1"/>
</dbReference>
<reference evidence="2 3" key="1">
    <citation type="journal article" date="2018" name="Mol. Biol. Evol.">
        <title>Broad Genomic Sampling Reveals a Smut Pathogenic Ancestry of the Fungal Clade Ustilaginomycotina.</title>
        <authorList>
            <person name="Kijpornyongpan T."/>
            <person name="Mondo S.J."/>
            <person name="Barry K."/>
            <person name="Sandor L."/>
            <person name="Lee J."/>
            <person name="Lipzen A."/>
            <person name="Pangilinan J."/>
            <person name="LaButti K."/>
            <person name="Hainaut M."/>
            <person name="Henrissat B."/>
            <person name="Grigoriev I.V."/>
            <person name="Spatafora J.W."/>
            <person name="Aime M.C."/>
        </authorList>
    </citation>
    <scope>NUCLEOTIDE SEQUENCE [LARGE SCALE GENOMIC DNA]</scope>
    <source>
        <strain evidence="2 3">MCA 3882</strain>
    </source>
</reference>
<evidence type="ECO:0000313" key="3">
    <source>
        <dbReference type="Proteomes" id="UP000245771"/>
    </source>
</evidence>
<dbReference type="GeneID" id="37019664"/>
<keyword evidence="3" id="KW-1185">Reference proteome</keyword>
<evidence type="ECO:0000313" key="2">
    <source>
        <dbReference type="EMBL" id="PWN32488.1"/>
    </source>
</evidence>
<protein>
    <submittedName>
        <fullName evidence="2">Uncharacterized protein</fullName>
    </submittedName>
</protein>
<dbReference type="Proteomes" id="UP000245771">
    <property type="component" value="Unassembled WGS sequence"/>
</dbReference>
<feature type="compositionally biased region" description="Basic and acidic residues" evidence="1">
    <location>
        <begin position="90"/>
        <end position="105"/>
    </location>
</feature>
<gene>
    <name evidence="2" type="ORF">FA14DRAFT_157205</name>
</gene>
<accession>A0A316V639</accession>
<dbReference type="InParanoid" id="A0A316V639"/>
<feature type="region of interest" description="Disordered" evidence="1">
    <location>
        <begin position="34"/>
        <end position="125"/>
    </location>
</feature>
<organism evidence="2 3">
    <name type="scientific">Meira miltonrushii</name>
    <dbReference type="NCBI Taxonomy" id="1280837"/>
    <lineage>
        <taxon>Eukaryota</taxon>
        <taxon>Fungi</taxon>
        <taxon>Dikarya</taxon>
        <taxon>Basidiomycota</taxon>
        <taxon>Ustilaginomycotina</taxon>
        <taxon>Exobasidiomycetes</taxon>
        <taxon>Exobasidiales</taxon>
        <taxon>Brachybasidiaceae</taxon>
        <taxon>Meira</taxon>
    </lineage>
</organism>
<name>A0A316V639_9BASI</name>
<sequence length="177" mass="20295">MSILAYSSIVIFFTAFVNLSLQVKTYRGKVSLSYQPSESLSEASPSLSRLSEPILGASPSAKVPKVYRASDTQHDHSSIERTSPTLPVAEGDKNGDTMKASESRRLSTKPKKFRRPSTKPEKEHYIEEYRYNPYLKKHQSTMIKQTPKQHREWKRRFDRVRAKKDHVKKVTSLDPGK</sequence>
<feature type="compositionally biased region" description="Basic residues" evidence="1">
    <location>
        <begin position="106"/>
        <end position="117"/>
    </location>
</feature>
<proteinExistence type="predicted"/>
<dbReference type="AlphaFoldDB" id="A0A316V639"/>
<feature type="compositionally biased region" description="Low complexity" evidence="1">
    <location>
        <begin position="36"/>
        <end position="53"/>
    </location>
</feature>
<dbReference type="EMBL" id="KZ819605">
    <property type="protein sequence ID" value="PWN32488.1"/>
    <property type="molecule type" value="Genomic_DNA"/>
</dbReference>
<evidence type="ECO:0000256" key="1">
    <source>
        <dbReference type="SAM" id="MobiDB-lite"/>
    </source>
</evidence>